<organism evidence="1">
    <name type="scientific">Arundo donax</name>
    <name type="common">Giant reed</name>
    <name type="synonym">Donax arundinaceus</name>
    <dbReference type="NCBI Taxonomy" id="35708"/>
    <lineage>
        <taxon>Eukaryota</taxon>
        <taxon>Viridiplantae</taxon>
        <taxon>Streptophyta</taxon>
        <taxon>Embryophyta</taxon>
        <taxon>Tracheophyta</taxon>
        <taxon>Spermatophyta</taxon>
        <taxon>Magnoliopsida</taxon>
        <taxon>Liliopsida</taxon>
        <taxon>Poales</taxon>
        <taxon>Poaceae</taxon>
        <taxon>PACMAD clade</taxon>
        <taxon>Arundinoideae</taxon>
        <taxon>Arundineae</taxon>
        <taxon>Arundo</taxon>
    </lineage>
</organism>
<dbReference type="InterPro" id="IPR011009">
    <property type="entry name" value="Kinase-like_dom_sf"/>
</dbReference>
<proteinExistence type="predicted"/>
<accession>A0A0A9BLZ0</accession>
<evidence type="ECO:0000313" key="1">
    <source>
        <dbReference type="EMBL" id="JAD63148.1"/>
    </source>
</evidence>
<dbReference type="SUPFAM" id="SSF56112">
    <property type="entry name" value="Protein kinase-like (PK-like)"/>
    <property type="match status" value="1"/>
</dbReference>
<reference evidence="1" key="2">
    <citation type="journal article" date="2015" name="Data Brief">
        <title>Shoot transcriptome of the giant reed, Arundo donax.</title>
        <authorList>
            <person name="Barrero R.A."/>
            <person name="Guerrero F.D."/>
            <person name="Moolhuijzen P."/>
            <person name="Goolsby J.A."/>
            <person name="Tidwell J."/>
            <person name="Bellgard S.E."/>
            <person name="Bellgard M.I."/>
        </authorList>
    </citation>
    <scope>NUCLEOTIDE SEQUENCE</scope>
    <source>
        <tissue evidence="1">Shoot tissue taken approximately 20 cm above the soil surface</tissue>
    </source>
</reference>
<name>A0A0A9BLZ0_ARUDO</name>
<sequence>MRLEIPSWVHPGLSKLIQQCWDANPHLRPSFSEITIELEDILRHVQVTSKGAHRHSKAKLQEKSQR</sequence>
<dbReference type="AlphaFoldDB" id="A0A0A9BLZ0"/>
<dbReference type="Gene3D" id="1.10.510.10">
    <property type="entry name" value="Transferase(Phosphotransferase) domain 1"/>
    <property type="match status" value="1"/>
</dbReference>
<dbReference type="EMBL" id="GBRH01234747">
    <property type="protein sequence ID" value="JAD63148.1"/>
    <property type="molecule type" value="Transcribed_RNA"/>
</dbReference>
<evidence type="ECO:0008006" key="2">
    <source>
        <dbReference type="Google" id="ProtNLM"/>
    </source>
</evidence>
<protein>
    <recommendedName>
        <fullName evidence="2">Serine-threonine/tyrosine-protein kinase catalytic domain-containing protein</fullName>
    </recommendedName>
</protein>
<reference evidence="1" key="1">
    <citation type="submission" date="2014-09" db="EMBL/GenBank/DDBJ databases">
        <authorList>
            <person name="Magalhaes I.L.F."/>
            <person name="Oliveira U."/>
            <person name="Santos F.R."/>
            <person name="Vidigal T.H.D.A."/>
            <person name="Brescovit A.D."/>
            <person name="Santos A.J."/>
        </authorList>
    </citation>
    <scope>NUCLEOTIDE SEQUENCE</scope>
    <source>
        <tissue evidence="1">Shoot tissue taken approximately 20 cm above the soil surface</tissue>
    </source>
</reference>